<comment type="caution">
    <text evidence="2">The sequence shown here is derived from an EMBL/GenBank/DDBJ whole genome shotgun (WGS) entry which is preliminary data.</text>
</comment>
<organism evidence="2 3">
    <name type="scientific">Vanilla planifolia</name>
    <name type="common">Vanilla</name>
    <dbReference type="NCBI Taxonomy" id="51239"/>
    <lineage>
        <taxon>Eukaryota</taxon>
        <taxon>Viridiplantae</taxon>
        <taxon>Streptophyta</taxon>
        <taxon>Embryophyta</taxon>
        <taxon>Tracheophyta</taxon>
        <taxon>Spermatophyta</taxon>
        <taxon>Magnoliopsida</taxon>
        <taxon>Liliopsida</taxon>
        <taxon>Asparagales</taxon>
        <taxon>Orchidaceae</taxon>
        <taxon>Vanilloideae</taxon>
        <taxon>Vanilleae</taxon>
        <taxon>Vanilla</taxon>
    </lineage>
</organism>
<accession>A0A835UR31</accession>
<dbReference type="AlphaFoldDB" id="A0A835UR31"/>
<sequence>MHRRYAEEIQQEKEDTHRSVEEEVGKTWEPVAFDGVFVLGVPARAGSSAPSSISGLGMRCTPTFSLQGNYTAED</sequence>
<evidence type="ECO:0000313" key="3">
    <source>
        <dbReference type="Proteomes" id="UP000636800"/>
    </source>
</evidence>
<keyword evidence="3" id="KW-1185">Reference proteome</keyword>
<evidence type="ECO:0000313" key="2">
    <source>
        <dbReference type="EMBL" id="KAG0472554.1"/>
    </source>
</evidence>
<gene>
    <name evidence="2" type="ORF">HPP92_014411</name>
</gene>
<dbReference type="OrthoDB" id="4062651at2759"/>
<name>A0A835UR31_VANPL</name>
<protein>
    <submittedName>
        <fullName evidence="2">Uncharacterized protein</fullName>
    </submittedName>
</protein>
<proteinExistence type="predicted"/>
<evidence type="ECO:0000256" key="1">
    <source>
        <dbReference type="SAM" id="MobiDB-lite"/>
    </source>
</evidence>
<dbReference type="EMBL" id="JADCNL010000007">
    <property type="protein sequence ID" value="KAG0472554.1"/>
    <property type="molecule type" value="Genomic_DNA"/>
</dbReference>
<reference evidence="2 3" key="1">
    <citation type="journal article" date="2020" name="Nat. Food">
        <title>A phased Vanilla planifolia genome enables genetic improvement of flavour and production.</title>
        <authorList>
            <person name="Hasing T."/>
            <person name="Tang H."/>
            <person name="Brym M."/>
            <person name="Khazi F."/>
            <person name="Huang T."/>
            <person name="Chambers A.H."/>
        </authorList>
    </citation>
    <scope>NUCLEOTIDE SEQUENCE [LARGE SCALE GENOMIC DNA]</scope>
    <source>
        <tissue evidence="2">Leaf</tissue>
    </source>
</reference>
<feature type="region of interest" description="Disordered" evidence="1">
    <location>
        <begin position="1"/>
        <end position="20"/>
    </location>
</feature>
<dbReference type="Proteomes" id="UP000636800">
    <property type="component" value="Chromosome 7"/>
</dbReference>